<sequence>MHPVYGEEFIRSEEYEVLLCLRRAGVLLRVNIFALLFDLLVFEIFHDLFEQHFYMQTHPYSSYTWSPTLLTQKSFFQDGVSCLIIYFLFWRLYEILGHDLHHYFPFYADHLVCIWGPTLLKEIAFKRELSIIAL</sequence>
<keyword evidence="2" id="KW-1185">Reference proteome</keyword>
<evidence type="ECO:0000313" key="1">
    <source>
        <dbReference type="EMBL" id="ONI32783.1"/>
    </source>
</evidence>
<dbReference type="Proteomes" id="UP000006882">
    <property type="component" value="Chromosome G1"/>
</dbReference>
<organism evidence="1 2">
    <name type="scientific">Prunus persica</name>
    <name type="common">Peach</name>
    <name type="synonym">Amygdalus persica</name>
    <dbReference type="NCBI Taxonomy" id="3760"/>
    <lineage>
        <taxon>Eukaryota</taxon>
        <taxon>Viridiplantae</taxon>
        <taxon>Streptophyta</taxon>
        <taxon>Embryophyta</taxon>
        <taxon>Tracheophyta</taxon>
        <taxon>Spermatophyta</taxon>
        <taxon>Magnoliopsida</taxon>
        <taxon>eudicotyledons</taxon>
        <taxon>Gunneridae</taxon>
        <taxon>Pentapetalae</taxon>
        <taxon>rosids</taxon>
        <taxon>fabids</taxon>
        <taxon>Rosales</taxon>
        <taxon>Rosaceae</taxon>
        <taxon>Amygdaloideae</taxon>
        <taxon>Amygdaleae</taxon>
        <taxon>Prunus</taxon>
    </lineage>
</organism>
<dbReference type="EMBL" id="CM007651">
    <property type="protein sequence ID" value="ONI32783.1"/>
    <property type="molecule type" value="Genomic_DNA"/>
</dbReference>
<proteinExistence type="predicted"/>
<protein>
    <submittedName>
        <fullName evidence="1">Uncharacterized protein</fullName>
    </submittedName>
</protein>
<reference evidence="1 2" key="1">
    <citation type="journal article" date="2013" name="Nat. Genet.">
        <title>The high-quality draft genome of peach (Prunus persica) identifies unique patterns of genetic diversity, domestication and genome evolution.</title>
        <authorList>
            <consortium name="International Peach Genome Initiative"/>
            <person name="Verde I."/>
            <person name="Abbott A.G."/>
            <person name="Scalabrin S."/>
            <person name="Jung S."/>
            <person name="Shu S."/>
            <person name="Marroni F."/>
            <person name="Zhebentyayeva T."/>
            <person name="Dettori M.T."/>
            <person name="Grimwood J."/>
            <person name="Cattonaro F."/>
            <person name="Zuccolo A."/>
            <person name="Rossini L."/>
            <person name="Jenkins J."/>
            <person name="Vendramin E."/>
            <person name="Meisel L.A."/>
            <person name="Decroocq V."/>
            <person name="Sosinski B."/>
            <person name="Prochnik S."/>
            <person name="Mitros T."/>
            <person name="Policriti A."/>
            <person name="Cipriani G."/>
            <person name="Dondini L."/>
            <person name="Ficklin S."/>
            <person name="Goodstein D.M."/>
            <person name="Xuan P."/>
            <person name="Del Fabbro C."/>
            <person name="Aramini V."/>
            <person name="Copetti D."/>
            <person name="Gonzalez S."/>
            <person name="Horner D.S."/>
            <person name="Falchi R."/>
            <person name="Lucas S."/>
            <person name="Mica E."/>
            <person name="Maldonado J."/>
            <person name="Lazzari B."/>
            <person name="Bielenberg D."/>
            <person name="Pirona R."/>
            <person name="Miculan M."/>
            <person name="Barakat A."/>
            <person name="Testolin R."/>
            <person name="Stella A."/>
            <person name="Tartarini S."/>
            <person name="Tonutti P."/>
            <person name="Arus P."/>
            <person name="Orellana A."/>
            <person name="Wells C."/>
            <person name="Main D."/>
            <person name="Vizzotto G."/>
            <person name="Silva H."/>
            <person name="Salamini F."/>
            <person name="Schmutz J."/>
            <person name="Morgante M."/>
            <person name="Rokhsar D.S."/>
        </authorList>
    </citation>
    <scope>NUCLEOTIDE SEQUENCE [LARGE SCALE GENOMIC DNA]</scope>
    <source>
        <strain evidence="2">cv. Nemared</strain>
    </source>
</reference>
<gene>
    <name evidence="1" type="ORF">PRUPE_1G385300</name>
</gene>
<evidence type="ECO:0000313" key="2">
    <source>
        <dbReference type="Proteomes" id="UP000006882"/>
    </source>
</evidence>
<accession>A0A251R9Q5</accession>
<dbReference type="AlphaFoldDB" id="A0A251R9Q5"/>
<name>A0A251R9Q5_PRUPE</name>
<dbReference type="Gramene" id="ONI32783">
    <property type="protein sequence ID" value="ONI32783"/>
    <property type="gene ID" value="PRUPE_1G385300"/>
</dbReference>